<evidence type="ECO:0000313" key="1">
    <source>
        <dbReference type="EMBL" id="CAA2998319.1"/>
    </source>
</evidence>
<dbReference type="Proteomes" id="UP000594638">
    <property type="component" value="Unassembled WGS sequence"/>
</dbReference>
<gene>
    <name evidence="1" type="ORF">OLEA9_A115329</name>
</gene>
<reference evidence="1 2" key="1">
    <citation type="submission" date="2019-12" db="EMBL/GenBank/DDBJ databases">
        <authorList>
            <person name="Alioto T."/>
            <person name="Alioto T."/>
            <person name="Gomez Garrido J."/>
        </authorList>
    </citation>
    <scope>NUCLEOTIDE SEQUENCE [LARGE SCALE GENOMIC DNA]</scope>
</reference>
<dbReference type="Gramene" id="OE9A115329T1">
    <property type="protein sequence ID" value="OE9A115329C1"/>
    <property type="gene ID" value="OE9A115329"/>
</dbReference>
<protein>
    <submittedName>
        <fullName evidence="1">Uncharacterized protein</fullName>
    </submittedName>
</protein>
<organism evidence="1 2">
    <name type="scientific">Olea europaea subsp. europaea</name>
    <dbReference type="NCBI Taxonomy" id="158383"/>
    <lineage>
        <taxon>Eukaryota</taxon>
        <taxon>Viridiplantae</taxon>
        <taxon>Streptophyta</taxon>
        <taxon>Embryophyta</taxon>
        <taxon>Tracheophyta</taxon>
        <taxon>Spermatophyta</taxon>
        <taxon>Magnoliopsida</taxon>
        <taxon>eudicotyledons</taxon>
        <taxon>Gunneridae</taxon>
        <taxon>Pentapetalae</taxon>
        <taxon>asterids</taxon>
        <taxon>lamiids</taxon>
        <taxon>Lamiales</taxon>
        <taxon>Oleaceae</taxon>
        <taxon>Oleeae</taxon>
        <taxon>Olea</taxon>
    </lineage>
</organism>
<dbReference type="AlphaFoldDB" id="A0A8S0T1F1"/>
<comment type="caution">
    <text evidence="1">The sequence shown here is derived from an EMBL/GenBank/DDBJ whole genome shotgun (WGS) entry which is preliminary data.</text>
</comment>
<name>A0A8S0T1F1_OLEEU</name>
<proteinExistence type="predicted"/>
<accession>A0A8S0T1F1</accession>
<dbReference type="EMBL" id="CACTIH010005589">
    <property type="protein sequence ID" value="CAA2998319.1"/>
    <property type="molecule type" value="Genomic_DNA"/>
</dbReference>
<evidence type="ECO:0000313" key="2">
    <source>
        <dbReference type="Proteomes" id="UP000594638"/>
    </source>
</evidence>
<keyword evidence="2" id="KW-1185">Reference proteome</keyword>
<sequence>MHRLAESRIDNHEEAKIISKIEDKRRKGEGLDLEDEDAFEEWRRRIRERLLQRQQDEAALMLEEVEEEEEYENDSEEDTTGIAMLKLVFVPKSERHTIAEA</sequence>